<dbReference type="Pfam" id="PF00431">
    <property type="entry name" value="CUB"/>
    <property type="match status" value="1"/>
</dbReference>
<evidence type="ECO:0000313" key="6">
    <source>
        <dbReference type="EMBL" id="ESO86052.1"/>
    </source>
</evidence>
<evidence type="ECO:0000256" key="1">
    <source>
        <dbReference type="ARBA" id="ARBA00022737"/>
    </source>
</evidence>
<name>V3ZP02_LOTGI</name>
<feature type="compositionally biased region" description="Polar residues" evidence="4">
    <location>
        <begin position="241"/>
        <end position="250"/>
    </location>
</feature>
<dbReference type="SMART" id="SM00042">
    <property type="entry name" value="CUB"/>
    <property type="match status" value="1"/>
</dbReference>
<keyword evidence="1" id="KW-0677">Repeat</keyword>
<evidence type="ECO:0000256" key="2">
    <source>
        <dbReference type="ARBA" id="ARBA00023157"/>
    </source>
</evidence>
<feature type="domain" description="CUB" evidence="5">
    <location>
        <begin position="27"/>
        <end position="143"/>
    </location>
</feature>
<feature type="compositionally biased region" description="Polar residues" evidence="4">
    <location>
        <begin position="324"/>
        <end position="341"/>
    </location>
</feature>
<feature type="compositionally biased region" description="Pro residues" evidence="4">
    <location>
        <begin position="347"/>
        <end position="358"/>
    </location>
</feature>
<dbReference type="PROSITE" id="PS01180">
    <property type="entry name" value="CUB"/>
    <property type="match status" value="1"/>
</dbReference>
<dbReference type="HOGENOM" id="CLU_774548_0_0_1"/>
<dbReference type="InterPro" id="IPR000859">
    <property type="entry name" value="CUB_dom"/>
</dbReference>
<dbReference type="OrthoDB" id="6345439at2759"/>
<dbReference type="OMA" id="PIATICG"/>
<sequence>MYVACYYMIVLFPDCECESHDGVEYLTAGRFGIVNYFYSPGSTKHPNYTYYDDQFCSWQIKTEESSKVVNLHITLLHIEEDLNCRLDYITVYDGEDANATEMANLCGVDESPTFYSSGRYMFVTFTSNQQNHFRGFAAKYASATSPSAGHGSDATLGATIGSIGAGTLVIGAICCCCLNKGIKNRSIKPSTTFRFGNRGGLFGQTHQHTSTTRLFNQTQPTIPRPNMQGVFHVQSGTVQFNNTPLQTANGFNPPPSYSSLGPPRQPSNQGRPNGMSSPPDSNRSAGPISPSNLEFSDPPRYSSIDLNGSNSKVPLCSKPADPNWNPNNSGNQPSAPNASYTANPDAPWSPPPPYNYSF</sequence>
<evidence type="ECO:0000256" key="4">
    <source>
        <dbReference type="SAM" id="MobiDB-lite"/>
    </source>
</evidence>
<protein>
    <recommendedName>
        <fullName evidence="5">CUB domain-containing protein</fullName>
    </recommendedName>
</protein>
<dbReference type="GeneID" id="20240647"/>
<accession>V3ZP02</accession>
<evidence type="ECO:0000256" key="3">
    <source>
        <dbReference type="PROSITE-ProRule" id="PRU00059"/>
    </source>
</evidence>
<keyword evidence="7" id="KW-1185">Reference proteome</keyword>
<feature type="compositionally biased region" description="Polar residues" evidence="4">
    <location>
        <begin position="266"/>
        <end position="294"/>
    </location>
</feature>
<feature type="region of interest" description="Disordered" evidence="4">
    <location>
        <begin position="241"/>
        <end position="358"/>
    </location>
</feature>
<dbReference type="AlphaFoldDB" id="V3ZP02"/>
<dbReference type="Proteomes" id="UP000030746">
    <property type="component" value="Unassembled WGS sequence"/>
</dbReference>
<dbReference type="CDD" id="cd00041">
    <property type="entry name" value="CUB"/>
    <property type="match status" value="1"/>
</dbReference>
<dbReference type="EMBL" id="KB203188">
    <property type="protein sequence ID" value="ESO86052.1"/>
    <property type="molecule type" value="Genomic_DNA"/>
</dbReference>
<dbReference type="CTD" id="20240647"/>
<organism evidence="6 7">
    <name type="scientific">Lottia gigantea</name>
    <name type="common">Giant owl limpet</name>
    <dbReference type="NCBI Taxonomy" id="225164"/>
    <lineage>
        <taxon>Eukaryota</taxon>
        <taxon>Metazoa</taxon>
        <taxon>Spiralia</taxon>
        <taxon>Lophotrochozoa</taxon>
        <taxon>Mollusca</taxon>
        <taxon>Gastropoda</taxon>
        <taxon>Patellogastropoda</taxon>
        <taxon>Lottioidea</taxon>
        <taxon>Lottiidae</taxon>
        <taxon>Lottia</taxon>
    </lineage>
</organism>
<reference evidence="6 7" key="1">
    <citation type="journal article" date="2013" name="Nature">
        <title>Insights into bilaterian evolution from three spiralian genomes.</title>
        <authorList>
            <person name="Simakov O."/>
            <person name="Marletaz F."/>
            <person name="Cho S.J."/>
            <person name="Edsinger-Gonzales E."/>
            <person name="Havlak P."/>
            <person name="Hellsten U."/>
            <person name="Kuo D.H."/>
            <person name="Larsson T."/>
            <person name="Lv J."/>
            <person name="Arendt D."/>
            <person name="Savage R."/>
            <person name="Osoegawa K."/>
            <person name="de Jong P."/>
            <person name="Grimwood J."/>
            <person name="Chapman J.A."/>
            <person name="Shapiro H."/>
            <person name="Aerts A."/>
            <person name="Otillar R.P."/>
            <person name="Terry A.Y."/>
            <person name="Boore J.L."/>
            <person name="Grigoriev I.V."/>
            <person name="Lindberg D.R."/>
            <person name="Seaver E.C."/>
            <person name="Weisblat D.A."/>
            <person name="Putnam N.H."/>
            <person name="Rokhsar D.S."/>
        </authorList>
    </citation>
    <scope>NUCLEOTIDE SEQUENCE [LARGE SCALE GENOMIC DNA]</scope>
</reference>
<evidence type="ECO:0000313" key="7">
    <source>
        <dbReference type="Proteomes" id="UP000030746"/>
    </source>
</evidence>
<dbReference type="KEGG" id="lgi:LOTGIDRAFT_167555"/>
<dbReference type="RefSeq" id="XP_009063299.1">
    <property type="nucleotide sequence ID" value="XM_009065051.1"/>
</dbReference>
<dbReference type="InterPro" id="IPR035914">
    <property type="entry name" value="Sperma_CUB_dom_sf"/>
</dbReference>
<dbReference type="PANTHER" id="PTHR24251">
    <property type="entry name" value="OVOCHYMASE-RELATED"/>
    <property type="match status" value="1"/>
</dbReference>
<dbReference type="Gene3D" id="2.60.120.290">
    <property type="entry name" value="Spermadhesin, CUB domain"/>
    <property type="match status" value="1"/>
</dbReference>
<comment type="caution">
    <text evidence="3">Lacks conserved residue(s) required for the propagation of feature annotation.</text>
</comment>
<dbReference type="FunFam" id="2.60.120.290:FF:000005">
    <property type="entry name" value="Procollagen C-endopeptidase enhancer 1"/>
    <property type="match status" value="1"/>
</dbReference>
<gene>
    <name evidence="6" type="ORF">LOTGIDRAFT_167555</name>
</gene>
<proteinExistence type="predicted"/>
<evidence type="ECO:0000259" key="5">
    <source>
        <dbReference type="PROSITE" id="PS01180"/>
    </source>
</evidence>
<dbReference type="SUPFAM" id="SSF49854">
    <property type="entry name" value="Spermadhesin, CUB domain"/>
    <property type="match status" value="1"/>
</dbReference>
<keyword evidence="2" id="KW-1015">Disulfide bond</keyword>